<dbReference type="AlphaFoldDB" id="A0A0N8KQH9"/>
<evidence type="ECO:0000256" key="1">
    <source>
        <dbReference type="PROSITE-ProRule" id="PRU00169"/>
    </source>
</evidence>
<dbReference type="GO" id="GO:0000160">
    <property type="term" value="P:phosphorelay signal transduction system"/>
    <property type="evidence" value="ECO:0007669"/>
    <property type="project" value="InterPro"/>
</dbReference>
<dbReference type="Gene3D" id="3.40.50.2300">
    <property type="match status" value="1"/>
</dbReference>
<comment type="caution">
    <text evidence="1">Lacks conserved residue(s) required for the propagation of feature annotation.</text>
</comment>
<evidence type="ECO:0000313" key="4">
    <source>
        <dbReference type="Proteomes" id="UP000050360"/>
    </source>
</evidence>
<protein>
    <recommendedName>
        <fullName evidence="2">Response regulatory domain-containing protein</fullName>
    </recommendedName>
</protein>
<feature type="domain" description="Response regulatory" evidence="2">
    <location>
        <begin position="1"/>
        <end position="34"/>
    </location>
</feature>
<dbReference type="EMBL" id="LKCM01000260">
    <property type="protein sequence ID" value="KPQ42186.1"/>
    <property type="molecule type" value="Genomic_DNA"/>
</dbReference>
<evidence type="ECO:0000313" key="3">
    <source>
        <dbReference type="EMBL" id="KPQ42186.1"/>
    </source>
</evidence>
<dbReference type="InterPro" id="IPR001789">
    <property type="entry name" value="Sig_transdc_resp-reg_receiver"/>
</dbReference>
<accession>A0A0N8KQH9</accession>
<proteinExistence type="predicted"/>
<dbReference type="Proteomes" id="UP000050360">
    <property type="component" value="Unassembled WGS sequence"/>
</dbReference>
<dbReference type="SUPFAM" id="SSF52172">
    <property type="entry name" value="CheY-like"/>
    <property type="match status" value="1"/>
</dbReference>
<organism evidence="3 4">
    <name type="scientific">Candidatus Methanoperedens nitratireducens</name>
    <dbReference type="NCBI Taxonomy" id="1392998"/>
    <lineage>
        <taxon>Archaea</taxon>
        <taxon>Methanobacteriati</taxon>
        <taxon>Methanobacteriota</taxon>
        <taxon>Stenosarchaea group</taxon>
        <taxon>Methanomicrobia</taxon>
        <taxon>Methanosarcinales</taxon>
        <taxon>ANME-2 cluster</taxon>
        <taxon>Candidatus Methanoperedentaceae</taxon>
        <taxon>Candidatus Methanoperedens</taxon>
    </lineage>
</organism>
<dbReference type="InterPro" id="IPR011006">
    <property type="entry name" value="CheY-like_superfamily"/>
</dbReference>
<dbReference type="PATRIC" id="fig|1719120.3.peg.3560"/>
<dbReference type="PROSITE" id="PS50110">
    <property type="entry name" value="RESPONSE_REGULATORY"/>
    <property type="match status" value="1"/>
</dbReference>
<evidence type="ECO:0000259" key="2">
    <source>
        <dbReference type="PROSITE" id="PS50110"/>
    </source>
</evidence>
<sequence length="36" mass="4165">MKGDREKFLAAGFDDYIAKPIDVPGFIKKMQKYKQS</sequence>
<gene>
    <name evidence="3" type="ORF">MPEBLZ_03272</name>
</gene>
<comment type="caution">
    <text evidence="3">The sequence shown here is derived from an EMBL/GenBank/DDBJ whole genome shotgun (WGS) entry which is preliminary data.</text>
</comment>
<reference evidence="3 4" key="1">
    <citation type="submission" date="2015-09" db="EMBL/GenBank/DDBJ databases">
        <title>A metagenomics-based metabolic model of nitrate-dependent anaerobic oxidation of methane by Methanoperedens-like archaea.</title>
        <authorList>
            <person name="Arshad A."/>
            <person name="Speth D.R."/>
            <person name="De Graaf R.M."/>
            <person name="Op Den Camp H.J."/>
            <person name="Jetten M.S."/>
            <person name="Welte C.U."/>
        </authorList>
    </citation>
    <scope>NUCLEOTIDE SEQUENCE [LARGE SCALE GENOMIC DNA]</scope>
</reference>
<name>A0A0N8KQH9_9EURY</name>